<organism evidence="2 3">
    <name type="scientific">Leucobacter soli</name>
    <dbReference type="NCBI Taxonomy" id="2812850"/>
    <lineage>
        <taxon>Bacteria</taxon>
        <taxon>Bacillati</taxon>
        <taxon>Actinomycetota</taxon>
        <taxon>Actinomycetes</taxon>
        <taxon>Micrococcales</taxon>
        <taxon>Microbacteriaceae</taxon>
        <taxon>Leucobacter</taxon>
    </lineage>
</organism>
<name>A0A916NWJ6_9MICO</name>
<protein>
    <submittedName>
        <fullName evidence="2">Uncharacterized protein</fullName>
    </submittedName>
</protein>
<gene>
    <name evidence="2" type="ORF">LEUCIP111803_02089</name>
</gene>
<keyword evidence="3" id="KW-1185">Reference proteome</keyword>
<keyword evidence="1" id="KW-0732">Signal</keyword>
<evidence type="ECO:0000256" key="1">
    <source>
        <dbReference type="SAM" id="SignalP"/>
    </source>
</evidence>
<sequence length="268" mass="29182">MQKLKRFGLGSLAAAGSAALVLGLTSAPAMAAGSFDTTKPQVKISSKITLPKTSSKKVKFTTTITGPAGTHTYRFSDASFAGPKTKLISRNKKIKKSYVEDTFSVYPDDYSSTLAPGTYGFTGNIYSNITTPGKYRVYVPVTQRAAGTYTDLKTQTGTKDVILRANTGYSKSQTTAPSSGYLGRTWNVKVQAPYYQVGAKVSIYAKLKGKKKYKKVSSWKTLKSGNQFRSKATVKLSKKYTKKGTRYYVKVKSAPYASGYNGPVYKIK</sequence>
<dbReference type="EMBL" id="CAJVAP010000027">
    <property type="protein sequence ID" value="CAG7617338.1"/>
    <property type="molecule type" value="Genomic_DNA"/>
</dbReference>
<proteinExistence type="predicted"/>
<feature type="signal peptide" evidence="1">
    <location>
        <begin position="1"/>
        <end position="31"/>
    </location>
</feature>
<feature type="chain" id="PRO_5036769990" evidence="1">
    <location>
        <begin position="32"/>
        <end position="268"/>
    </location>
</feature>
<dbReference type="Proteomes" id="UP000693892">
    <property type="component" value="Unassembled WGS sequence"/>
</dbReference>
<accession>A0A916NWJ6</accession>
<evidence type="ECO:0000313" key="2">
    <source>
        <dbReference type="EMBL" id="CAG7617338.1"/>
    </source>
</evidence>
<evidence type="ECO:0000313" key="3">
    <source>
        <dbReference type="Proteomes" id="UP000693892"/>
    </source>
</evidence>
<dbReference type="AlphaFoldDB" id="A0A916NWJ6"/>
<dbReference type="RefSeq" id="WP_218116022.1">
    <property type="nucleotide sequence ID" value="NZ_CAJVAP010000027.1"/>
</dbReference>
<reference evidence="2" key="1">
    <citation type="submission" date="2021-06" db="EMBL/GenBank/DDBJ databases">
        <authorList>
            <person name="Criscuolo A."/>
        </authorList>
    </citation>
    <scope>NUCLEOTIDE SEQUENCE</scope>
    <source>
        <strain evidence="2">CIP111803</strain>
    </source>
</reference>
<comment type="caution">
    <text evidence="2">The sequence shown here is derived from an EMBL/GenBank/DDBJ whole genome shotgun (WGS) entry which is preliminary data.</text>
</comment>